<dbReference type="EMBL" id="QXEV01000007">
    <property type="protein sequence ID" value="RIA77774.1"/>
    <property type="molecule type" value="Genomic_DNA"/>
</dbReference>
<reference evidence="1 2" key="1">
    <citation type="submission" date="2018-08" db="EMBL/GenBank/DDBJ databases">
        <title>Genomic Encyclopedia of Archaeal and Bacterial Type Strains, Phase II (KMG-II): from individual species to whole genera.</title>
        <authorList>
            <person name="Goeker M."/>
        </authorList>
    </citation>
    <scope>NUCLEOTIDE SEQUENCE [LARGE SCALE GENOMIC DNA]</scope>
    <source>
        <strain evidence="1 2">ATCC 27112</strain>
    </source>
</reference>
<gene>
    <name evidence="1" type="ORF">EI71_00927</name>
</gene>
<organism evidence="1 2">
    <name type="scientific">Anaeroplasma bactoclasticum</name>
    <dbReference type="NCBI Taxonomy" id="2088"/>
    <lineage>
        <taxon>Bacteria</taxon>
        <taxon>Bacillati</taxon>
        <taxon>Mycoplasmatota</taxon>
        <taxon>Mollicutes</taxon>
        <taxon>Anaeroplasmatales</taxon>
        <taxon>Anaeroplasmataceae</taxon>
        <taxon>Anaeroplasma</taxon>
    </lineage>
</organism>
<dbReference type="AlphaFoldDB" id="A0A397S6A0"/>
<sequence>MGFHLFKPRGATKKNYIAREKDLYIALETLKEVCKQGKIEKDCYVVTSSNPSYRRAFDLSYSLVKFYTKFREESKEFMFKRNFLLTKTRGLFSHQENEKAAFADIYYVKCELMDSLPSTYFKMFHLNKSFGEELPEDLDYEKTKDKE</sequence>
<comment type="caution">
    <text evidence="1">The sequence shown here is derived from an EMBL/GenBank/DDBJ whole genome shotgun (WGS) entry which is preliminary data.</text>
</comment>
<dbReference type="Proteomes" id="UP000266506">
    <property type="component" value="Unassembled WGS sequence"/>
</dbReference>
<dbReference type="RefSeq" id="WP_119016079.1">
    <property type="nucleotide sequence ID" value="NZ_QXEV01000007.1"/>
</dbReference>
<protein>
    <submittedName>
        <fullName evidence="1">Uncharacterized protein</fullName>
    </submittedName>
</protein>
<evidence type="ECO:0000313" key="2">
    <source>
        <dbReference type="Proteomes" id="UP000266506"/>
    </source>
</evidence>
<proteinExistence type="predicted"/>
<accession>A0A397S6A0</accession>
<name>A0A397S6A0_9MOLU</name>
<evidence type="ECO:0000313" key="1">
    <source>
        <dbReference type="EMBL" id="RIA77774.1"/>
    </source>
</evidence>
<keyword evidence="2" id="KW-1185">Reference proteome</keyword>
<dbReference type="InParanoid" id="A0A397S6A0"/>